<evidence type="ECO:0000256" key="1">
    <source>
        <dbReference type="ARBA" id="ARBA00008520"/>
    </source>
</evidence>
<name>A0A9D1YRW8_9FIRM</name>
<evidence type="ECO:0000313" key="6">
    <source>
        <dbReference type="EMBL" id="HIY60062.1"/>
    </source>
</evidence>
<dbReference type="Pfam" id="PF13416">
    <property type="entry name" value="SBP_bac_8"/>
    <property type="match status" value="1"/>
</dbReference>
<dbReference type="PANTHER" id="PTHR30061:SF50">
    <property type="entry name" value="MALTOSE_MALTODEXTRIN-BINDING PERIPLASMIC PROTEIN"/>
    <property type="match status" value="1"/>
</dbReference>
<dbReference type="SUPFAM" id="SSF53850">
    <property type="entry name" value="Periplasmic binding protein-like II"/>
    <property type="match status" value="1"/>
</dbReference>
<organism evidence="6 7">
    <name type="scientific">Candidatus Eisenbergiella pullistercoris</name>
    <dbReference type="NCBI Taxonomy" id="2838555"/>
    <lineage>
        <taxon>Bacteria</taxon>
        <taxon>Bacillati</taxon>
        <taxon>Bacillota</taxon>
        <taxon>Clostridia</taxon>
        <taxon>Lachnospirales</taxon>
        <taxon>Lachnospiraceae</taxon>
        <taxon>Eisenbergiella</taxon>
    </lineage>
</organism>
<comment type="caution">
    <text evidence="6">The sequence shown here is derived from an EMBL/GenBank/DDBJ whole genome shotgun (WGS) entry which is preliminary data.</text>
</comment>
<evidence type="ECO:0000256" key="2">
    <source>
        <dbReference type="ARBA" id="ARBA00022448"/>
    </source>
</evidence>
<sequence>MKKKALAIFMAGVLTFGLAACGSSSSTGSTAESAAPAESTAAGSDAAESTAAESSAADAAAEDVDYGSGNITIWVAEEVTAFTQTQAEQFLQDNPAYSGYTVTVEAVGEGDAASNMITDVEGGADIYGFAQDQLARLVSAGAVMEVIGDYADFVSTSNDSGAVSAATMGDSIYAFPVTSDNGYFLYYDSSVVTDPTSLEAIVADCEEAGKGFYMEINSGWYQTAFFFATGCELTYEADSTGNFTSSNVTYASEEGLTALKALINLASSSAFYNGSSVSNATNAAAIVDGTWDSGAAKELFGDNYACAKLPSFEVDGQEYQMSGFGGFKLLGVKPQTDTNKAIVCMELAKYLSSAEVQLARYQEVGWGPSNLEAQADEAVQADEALTALAEQLAYTIPQGQYPNEYWDLATSLGDDIIAGTYDNSSDEELMSVLENFQTTCESYATGAGATE</sequence>
<dbReference type="GO" id="GO:1901982">
    <property type="term" value="F:maltose binding"/>
    <property type="evidence" value="ECO:0007669"/>
    <property type="project" value="TreeGrafter"/>
</dbReference>
<dbReference type="PANTHER" id="PTHR30061">
    <property type="entry name" value="MALTOSE-BINDING PERIPLASMIC PROTEIN"/>
    <property type="match status" value="1"/>
</dbReference>
<accession>A0A9D1YRW8</accession>
<dbReference type="EMBL" id="DXDD01000068">
    <property type="protein sequence ID" value="HIY60062.1"/>
    <property type="molecule type" value="Genomic_DNA"/>
</dbReference>
<feature type="chain" id="PRO_5039308429" evidence="5">
    <location>
        <begin position="20"/>
        <end position="451"/>
    </location>
</feature>
<dbReference type="Proteomes" id="UP000824007">
    <property type="component" value="Unassembled WGS sequence"/>
</dbReference>
<dbReference type="GO" id="GO:0042956">
    <property type="term" value="P:maltodextrin transmembrane transport"/>
    <property type="evidence" value="ECO:0007669"/>
    <property type="project" value="TreeGrafter"/>
</dbReference>
<dbReference type="PROSITE" id="PS51257">
    <property type="entry name" value="PROKAR_LIPOPROTEIN"/>
    <property type="match status" value="1"/>
</dbReference>
<dbReference type="GO" id="GO:0055052">
    <property type="term" value="C:ATP-binding cassette (ABC) transporter complex, substrate-binding subunit-containing"/>
    <property type="evidence" value="ECO:0007669"/>
    <property type="project" value="TreeGrafter"/>
</dbReference>
<reference evidence="6" key="2">
    <citation type="submission" date="2021-04" db="EMBL/GenBank/DDBJ databases">
        <authorList>
            <person name="Gilroy R."/>
        </authorList>
    </citation>
    <scope>NUCLEOTIDE SEQUENCE</scope>
    <source>
        <strain evidence="6">ChiSxjej3B15-24422</strain>
    </source>
</reference>
<feature type="region of interest" description="Disordered" evidence="4">
    <location>
        <begin position="27"/>
        <end position="55"/>
    </location>
</feature>
<evidence type="ECO:0000256" key="4">
    <source>
        <dbReference type="SAM" id="MobiDB-lite"/>
    </source>
</evidence>
<feature type="signal peptide" evidence="5">
    <location>
        <begin position="1"/>
        <end position="19"/>
    </location>
</feature>
<reference evidence="6" key="1">
    <citation type="journal article" date="2021" name="PeerJ">
        <title>Extensive microbial diversity within the chicken gut microbiome revealed by metagenomics and culture.</title>
        <authorList>
            <person name="Gilroy R."/>
            <person name="Ravi A."/>
            <person name="Getino M."/>
            <person name="Pursley I."/>
            <person name="Horton D.L."/>
            <person name="Alikhan N.F."/>
            <person name="Baker D."/>
            <person name="Gharbi K."/>
            <person name="Hall N."/>
            <person name="Watson M."/>
            <person name="Adriaenssens E.M."/>
            <person name="Foster-Nyarko E."/>
            <person name="Jarju S."/>
            <person name="Secka A."/>
            <person name="Antonio M."/>
            <person name="Oren A."/>
            <person name="Chaudhuri R.R."/>
            <person name="La Ragione R."/>
            <person name="Hildebrand F."/>
            <person name="Pallen M.J."/>
        </authorList>
    </citation>
    <scope>NUCLEOTIDE SEQUENCE</scope>
    <source>
        <strain evidence="6">ChiSxjej3B15-24422</strain>
    </source>
</reference>
<keyword evidence="3 5" id="KW-0732">Signal</keyword>
<protein>
    <submittedName>
        <fullName evidence="6">Extracellular solute-binding protein</fullName>
    </submittedName>
</protein>
<dbReference type="AlphaFoldDB" id="A0A9D1YRW8"/>
<proteinExistence type="inferred from homology"/>
<evidence type="ECO:0000256" key="5">
    <source>
        <dbReference type="SAM" id="SignalP"/>
    </source>
</evidence>
<dbReference type="Gene3D" id="3.40.190.10">
    <property type="entry name" value="Periplasmic binding protein-like II"/>
    <property type="match status" value="2"/>
</dbReference>
<evidence type="ECO:0000313" key="7">
    <source>
        <dbReference type="Proteomes" id="UP000824007"/>
    </source>
</evidence>
<comment type="similarity">
    <text evidence="1">Belongs to the bacterial solute-binding protein 1 family.</text>
</comment>
<dbReference type="GO" id="GO:0015768">
    <property type="term" value="P:maltose transport"/>
    <property type="evidence" value="ECO:0007669"/>
    <property type="project" value="TreeGrafter"/>
</dbReference>
<keyword evidence="2" id="KW-0813">Transport</keyword>
<dbReference type="InterPro" id="IPR006059">
    <property type="entry name" value="SBP"/>
</dbReference>
<evidence type="ECO:0000256" key="3">
    <source>
        <dbReference type="ARBA" id="ARBA00022729"/>
    </source>
</evidence>
<gene>
    <name evidence="6" type="ORF">H9831_05190</name>
</gene>